<keyword evidence="6 7" id="KW-0413">Isomerase</keyword>
<evidence type="ECO:0000313" key="12">
    <source>
        <dbReference type="Proteomes" id="UP001363151"/>
    </source>
</evidence>
<feature type="compositionally biased region" description="Basic and acidic residues" evidence="8">
    <location>
        <begin position="738"/>
        <end position="752"/>
    </location>
</feature>
<dbReference type="EC" id="5.6.2.1" evidence="3 7"/>
<dbReference type="PRINTS" id="PR00417">
    <property type="entry name" value="PRTPISMRASEI"/>
</dbReference>
<feature type="domain" description="Toprim" evidence="9">
    <location>
        <begin position="3"/>
        <end position="143"/>
    </location>
</feature>
<dbReference type="Pfam" id="PF01131">
    <property type="entry name" value="Topoisom_bac"/>
    <property type="match status" value="1"/>
</dbReference>
<dbReference type="InterPro" id="IPR006171">
    <property type="entry name" value="TOPRIM_dom"/>
</dbReference>
<dbReference type="InterPro" id="IPR013825">
    <property type="entry name" value="Topo_IA_cen_sub2"/>
</dbReference>
<gene>
    <name evidence="11" type="primary">TOP3B</name>
    <name evidence="11" type="ORF">SO694_0008813</name>
</gene>
<feature type="compositionally biased region" description="Low complexity" evidence="8">
    <location>
        <begin position="765"/>
        <end position="776"/>
    </location>
</feature>
<evidence type="ECO:0000256" key="7">
    <source>
        <dbReference type="RuleBase" id="RU362092"/>
    </source>
</evidence>
<dbReference type="PANTHER" id="PTHR11390">
    <property type="entry name" value="PROKARYOTIC DNA TOPOISOMERASE"/>
    <property type="match status" value="1"/>
</dbReference>
<evidence type="ECO:0000256" key="3">
    <source>
        <dbReference type="ARBA" id="ARBA00012891"/>
    </source>
</evidence>
<dbReference type="PROSITE" id="PS52039">
    <property type="entry name" value="TOPO_IA_2"/>
    <property type="match status" value="1"/>
</dbReference>
<keyword evidence="12" id="KW-1185">Reference proteome</keyword>
<accession>A0ABR1G333</accession>
<evidence type="ECO:0000259" key="10">
    <source>
        <dbReference type="PROSITE" id="PS52039"/>
    </source>
</evidence>
<dbReference type="InterPro" id="IPR023406">
    <property type="entry name" value="Topo_IA_AS"/>
</dbReference>
<dbReference type="SMART" id="SM00436">
    <property type="entry name" value="TOP1Bc"/>
    <property type="match status" value="1"/>
</dbReference>
<evidence type="ECO:0000256" key="6">
    <source>
        <dbReference type="ARBA" id="ARBA00023235"/>
    </source>
</evidence>
<feature type="compositionally biased region" description="Basic residues" evidence="8">
    <location>
        <begin position="753"/>
        <end position="763"/>
    </location>
</feature>
<dbReference type="Gene3D" id="2.70.20.10">
    <property type="entry name" value="Topoisomerase I, domain 3"/>
    <property type="match status" value="1"/>
</dbReference>
<feature type="region of interest" description="Disordered" evidence="8">
    <location>
        <begin position="704"/>
        <end position="793"/>
    </location>
</feature>
<comment type="function">
    <text evidence="7">Introduces a single-strand break via transesterification at a target site in duplex DNA. Releases the supercoiling and torsional tension of DNA introduced during the DNA replication and transcription by transiently cleaving and rejoining one strand of the DNA duplex. The scissile phosphodiester is attacked by the catalytic tyrosine of the enzyme, resulting in the formation of a DNA-(5'-phosphotyrosyl)-enzyme intermediate and the expulsion of a 3'-OH DNA strand.</text>
</comment>
<sequence length="793" mass="85365">MDIVMCVAEKPSIADAIAKALAKSTVSTRGGSPRTHEFRGRFGGASCEYRVTSVLGHCFNLDFAPAYRDWDGCDPSELWDAPVVRVPSNGSVLRNLRETAKDCDALVLFLDCDREGEAIAFQVMDVTQSELRPGATVHRAKFSAVTPADIEKAMATLGEPDERLSEAVIARQELDLRVGVAFTRFTTRHFQSKYAGLDARTLSYGPCQTPTLGFVVRREDEIATFEPEPYWFPDAALEVDGAFADATWARGRCFDRSVAAALCRGAAAAGVATVVESTAGTSTKAPPLPFNTVDLLKAASRVLRLSPAMAMKHAEHLYLDGFLSYPRTETNKFPPSMDLRAAIEQQAGDARWGAHAADLLERSAWRRPKRGLDAGDHPPITPTAPAPPGVLNGKAAALYDLVTRRFLASVSEDAAYADQRVAVDLAGERFVVERRALVAPGFLDVLRPHRDDDAGPPLFLELPAVGARPRAKCAAAPREATTRPPERLSEADCVALMEKHGIGTDASIPSHIENVCKRLYVAVDGKSRRLRPTELGTVVCRGFLRVDASLVLPEVRAAIEAACDLIAGGEAPREAVVAHCVANFAAKYAHLAAHVDAMEQLFDAVYAERPEDDASRSAFSRCGLTGHYLHLVPRPQRLYDPATKDVVDLPRPGSVAASNGRRCPACRSELLWYGLRDGAGDAAKTATYPLCGACYDAALRRRRRRRGAPTPGDDDGDGGAVGAGRARARAALRALARSWREPPDPRAPTLERRTRRAGRRGYSRRGGPSSSPSSTRPSPPAAPSGRGGAPSSS</sequence>
<evidence type="ECO:0000256" key="2">
    <source>
        <dbReference type="ARBA" id="ARBA00009446"/>
    </source>
</evidence>
<dbReference type="CDD" id="cd00186">
    <property type="entry name" value="TOP1Ac"/>
    <property type="match status" value="1"/>
</dbReference>
<feature type="domain" description="Topo IA-type catalytic" evidence="10">
    <location>
        <begin position="161"/>
        <end position="588"/>
    </location>
</feature>
<dbReference type="Gene3D" id="1.10.460.10">
    <property type="entry name" value="Topoisomerase I, domain 2"/>
    <property type="match status" value="1"/>
</dbReference>
<dbReference type="SUPFAM" id="SSF56712">
    <property type="entry name" value="Prokaryotic type I DNA topoisomerase"/>
    <property type="match status" value="1"/>
</dbReference>
<dbReference type="EMBL" id="JBBJCI010000128">
    <property type="protein sequence ID" value="KAK7247731.1"/>
    <property type="molecule type" value="Genomic_DNA"/>
</dbReference>
<organism evidence="11 12">
    <name type="scientific">Aureococcus anophagefferens</name>
    <name type="common">Harmful bloom alga</name>
    <dbReference type="NCBI Taxonomy" id="44056"/>
    <lineage>
        <taxon>Eukaryota</taxon>
        <taxon>Sar</taxon>
        <taxon>Stramenopiles</taxon>
        <taxon>Ochrophyta</taxon>
        <taxon>Pelagophyceae</taxon>
        <taxon>Pelagomonadales</taxon>
        <taxon>Pelagomonadaceae</taxon>
        <taxon>Aureococcus</taxon>
    </lineage>
</organism>
<dbReference type="Proteomes" id="UP001363151">
    <property type="component" value="Unassembled WGS sequence"/>
</dbReference>
<keyword evidence="4 7" id="KW-0799">Topoisomerase</keyword>
<dbReference type="InterPro" id="IPR034144">
    <property type="entry name" value="TOPRIM_TopoIII"/>
</dbReference>
<evidence type="ECO:0000256" key="4">
    <source>
        <dbReference type="ARBA" id="ARBA00023029"/>
    </source>
</evidence>
<dbReference type="Gene3D" id="3.40.50.140">
    <property type="match status" value="1"/>
</dbReference>
<comment type="similarity">
    <text evidence="2 7">Belongs to the type IA topoisomerase family.</text>
</comment>
<dbReference type="PROSITE" id="PS00396">
    <property type="entry name" value="TOPO_IA_1"/>
    <property type="match status" value="1"/>
</dbReference>
<dbReference type="PROSITE" id="PS50880">
    <property type="entry name" value="TOPRIM"/>
    <property type="match status" value="1"/>
</dbReference>
<dbReference type="Pfam" id="PF01751">
    <property type="entry name" value="Toprim"/>
    <property type="match status" value="1"/>
</dbReference>
<evidence type="ECO:0000256" key="5">
    <source>
        <dbReference type="ARBA" id="ARBA00023125"/>
    </source>
</evidence>
<reference evidence="11 12" key="1">
    <citation type="submission" date="2024-03" db="EMBL/GenBank/DDBJ databases">
        <title>Aureococcus anophagefferens CCMP1851 and Kratosvirus quantuckense: Draft genome of a second virus-susceptible host strain in the model system.</title>
        <authorList>
            <person name="Chase E."/>
            <person name="Truchon A.R."/>
            <person name="Schepens W."/>
            <person name="Wilhelm S.W."/>
        </authorList>
    </citation>
    <scope>NUCLEOTIDE SEQUENCE [LARGE SCALE GENOMIC DNA]</scope>
    <source>
        <strain evidence="11 12">CCMP1851</strain>
    </source>
</reference>
<dbReference type="PANTHER" id="PTHR11390:SF20">
    <property type="entry name" value="DNA TOPOISOMERASE 3-BETA-1"/>
    <property type="match status" value="1"/>
</dbReference>
<dbReference type="SMART" id="SM00437">
    <property type="entry name" value="TOP1Ac"/>
    <property type="match status" value="1"/>
</dbReference>
<dbReference type="InterPro" id="IPR003602">
    <property type="entry name" value="Topo_IA_DNA-bd_dom"/>
</dbReference>
<dbReference type="InterPro" id="IPR000380">
    <property type="entry name" value="Topo_IA"/>
</dbReference>
<dbReference type="InterPro" id="IPR013824">
    <property type="entry name" value="Topo_IA_cen_sub1"/>
</dbReference>
<dbReference type="InterPro" id="IPR013826">
    <property type="entry name" value="Topo_IA_cen_sub3"/>
</dbReference>
<proteinExistence type="inferred from homology"/>
<evidence type="ECO:0000313" key="11">
    <source>
        <dbReference type="EMBL" id="KAK7247731.1"/>
    </source>
</evidence>
<keyword evidence="5 7" id="KW-0238">DNA-binding</keyword>
<dbReference type="SMART" id="SM00493">
    <property type="entry name" value="TOPRIM"/>
    <property type="match status" value="1"/>
</dbReference>
<dbReference type="CDD" id="cd03362">
    <property type="entry name" value="TOPRIM_TopoIA_TopoIII"/>
    <property type="match status" value="1"/>
</dbReference>
<comment type="caution">
    <text evidence="11">The sequence shown here is derived from an EMBL/GenBank/DDBJ whole genome shotgun (WGS) entry which is preliminary data.</text>
</comment>
<evidence type="ECO:0000259" key="9">
    <source>
        <dbReference type="PROSITE" id="PS50880"/>
    </source>
</evidence>
<dbReference type="InterPro" id="IPR013497">
    <property type="entry name" value="Topo_IA_cen"/>
</dbReference>
<dbReference type="Gene3D" id="1.10.290.10">
    <property type="entry name" value="Topoisomerase I, domain 4"/>
    <property type="match status" value="1"/>
</dbReference>
<comment type="catalytic activity">
    <reaction evidence="1 7">
        <text>ATP-independent breakage of single-stranded DNA, followed by passage and rejoining.</text>
        <dbReference type="EC" id="5.6.2.1"/>
    </reaction>
</comment>
<dbReference type="InterPro" id="IPR003601">
    <property type="entry name" value="Topo_IA_2"/>
</dbReference>
<protein>
    <recommendedName>
        <fullName evidence="3 7">DNA topoisomerase</fullName>
        <ecNumber evidence="3 7">5.6.2.1</ecNumber>
    </recommendedName>
</protein>
<evidence type="ECO:0000256" key="8">
    <source>
        <dbReference type="SAM" id="MobiDB-lite"/>
    </source>
</evidence>
<feature type="compositionally biased region" description="Low complexity" evidence="8">
    <location>
        <begin position="723"/>
        <end position="737"/>
    </location>
</feature>
<dbReference type="InterPro" id="IPR023405">
    <property type="entry name" value="Topo_IA_core_domain"/>
</dbReference>
<name>A0ABR1G333_AURAN</name>
<evidence type="ECO:0000256" key="1">
    <source>
        <dbReference type="ARBA" id="ARBA00000213"/>
    </source>
</evidence>